<evidence type="ECO:0000259" key="1">
    <source>
        <dbReference type="Pfam" id="PF06445"/>
    </source>
</evidence>
<feature type="domain" description="GyrI-like small molecule binding" evidence="1">
    <location>
        <begin position="28"/>
        <end position="201"/>
    </location>
</feature>
<dbReference type="Proteomes" id="UP001204151">
    <property type="component" value="Unassembled WGS sequence"/>
</dbReference>
<organism evidence="2 3">
    <name type="scientific">Massilia pinisoli</name>
    <dbReference type="NCBI Taxonomy" id="1772194"/>
    <lineage>
        <taxon>Bacteria</taxon>
        <taxon>Pseudomonadati</taxon>
        <taxon>Pseudomonadota</taxon>
        <taxon>Betaproteobacteria</taxon>
        <taxon>Burkholderiales</taxon>
        <taxon>Oxalobacteraceae</taxon>
        <taxon>Telluria group</taxon>
        <taxon>Massilia</taxon>
    </lineage>
</organism>
<accession>A0ABT1ZY51</accession>
<name>A0ABT1ZY51_9BURK</name>
<dbReference type="InterPro" id="IPR008319">
    <property type="entry name" value="GyrI-like_CCH_Lin2189-like"/>
</dbReference>
<evidence type="ECO:0000313" key="2">
    <source>
        <dbReference type="EMBL" id="MCS0584539.1"/>
    </source>
</evidence>
<reference evidence="2 3" key="1">
    <citation type="submission" date="2022-08" db="EMBL/GenBank/DDBJ databases">
        <title>Reclassification of Massilia species as members of the genera Telluria, Duganella, Pseudoduganella, Mokoshia gen. nov. and Zemynaea gen. nov. using orthogonal and non-orthogonal genome-based approaches.</title>
        <authorList>
            <person name="Bowman J.P."/>
        </authorList>
    </citation>
    <scope>NUCLEOTIDE SEQUENCE [LARGE SCALE GENOMIC DNA]</scope>
    <source>
        <strain evidence="2 3">JCM 31316</strain>
    </source>
</reference>
<comment type="caution">
    <text evidence="2">The sequence shown here is derived from an EMBL/GenBank/DDBJ whole genome shotgun (WGS) entry which is preliminary data.</text>
</comment>
<gene>
    <name evidence="2" type="ORF">NX784_23415</name>
</gene>
<dbReference type="InterPro" id="IPR029442">
    <property type="entry name" value="GyrI-like"/>
</dbReference>
<keyword evidence="3" id="KW-1185">Reference proteome</keyword>
<evidence type="ECO:0000313" key="3">
    <source>
        <dbReference type="Proteomes" id="UP001204151"/>
    </source>
</evidence>
<dbReference type="Pfam" id="PF06445">
    <property type="entry name" value="GyrI-like"/>
    <property type="match status" value="1"/>
</dbReference>
<dbReference type="InterPro" id="IPR011256">
    <property type="entry name" value="Reg_factor_effector_dom_sf"/>
</dbReference>
<sequence>MKERMPNIDLKKELKHLYQPSARDVVRVDVPAFRFLMIDGAGDPNTSPHYAHAVEALFSVSYAAKFMVKKGPSGVDYAVMPLEGLWWSDDMASFVANDRTRWQWTMMIHQPSCADDAVLHLAMADVKRRKGLAAVDLLRLETFTEGPCAQTLHVGPFTEEGPTIRRVHDFIEQHGALAGKHHEIYLSDIRRADPGRWKTIIRQPMA</sequence>
<proteinExistence type="predicted"/>
<dbReference type="PIRSF" id="PIRSF031644">
    <property type="entry name" value="UCP031644"/>
    <property type="match status" value="1"/>
</dbReference>
<dbReference type="RefSeq" id="WP_258819090.1">
    <property type="nucleotide sequence ID" value="NZ_JANUGW010000022.1"/>
</dbReference>
<protein>
    <submittedName>
        <fullName evidence="2">GyrI-like domain-containing protein</fullName>
    </submittedName>
</protein>
<dbReference type="Gene3D" id="3.20.80.10">
    <property type="entry name" value="Regulatory factor, effector binding domain"/>
    <property type="match status" value="1"/>
</dbReference>
<dbReference type="EMBL" id="JANUGW010000022">
    <property type="protein sequence ID" value="MCS0584539.1"/>
    <property type="molecule type" value="Genomic_DNA"/>
</dbReference>